<reference evidence="1" key="2">
    <citation type="submission" date="2023-01" db="EMBL/GenBank/DDBJ databases">
        <authorList>
            <person name="Sun Q."/>
            <person name="Evtushenko L."/>
        </authorList>
    </citation>
    <scope>NUCLEOTIDE SEQUENCE</scope>
    <source>
        <strain evidence="1">VKM B-2935</strain>
    </source>
</reference>
<dbReference type="EMBL" id="BSFN01000008">
    <property type="protein sequence ID" value="GLK89957.1"/>
    <property type="molecule type" value="Genomic_DNA"/>
</dbReference>
<dbReference type="Proteomes" id="UP001143328">
    <property type="component" value="Unassembled WGS sequence"/>
</dbReference>
<keyword evidence="2" id="KW-1185">Reference proteome</keyword>
<evidence type="ECO:0000313" key="1">
    <source>
        <dbReference type="EMBL" id="GLK89957.1"/>
    </source>
</evidence>
<evidence type="ECO:0000313" key="2">
    <source>
        <dbReference type="Proteomes" id="UP001143328"/>
    </source>
</evidence>
<protein>
    <submittedName>
        <fullName evidence="1">Uncharacterized protein</fullName>
    </submittedName>
</protein>
<organism evidence="1 2">
    <name type="scientific">Pseudomonas turukhanskensis</name>
    <dbReference type="NCBI Taxonomy" id="1806536"/>
    <lineage>
        <taxon>Bacteria</taxon>
        <taxon>Pseudomonadati</taxon>
        <taxon>Pseudomonadota</taxon>
        <taxon>Gammaproteobacteria</taxon>
        <taxon>Pseudomonadales</taxon>
        <taxon>Pseudomonadaceae</taxon>
        <taxon>Pseudomonas</taxon>
    </lineage>
</organism>
<gene>
    <name evidence="1" type="ORF">GCM10017655_30190</name>
</gene>
<name>A0A9W6K6Z0_9PSED</name>
<reference evidence="1" key="1">
    <citation type="journal article" date="2014" name="Int. J. Syst. Evol. Microbiol.">
        <title>Complete genome sequence of Corynebacterium casei LMG S-19264T (=DSM 44701T), isolated from a smear-ripened cheese.</title>
        <authorList>
            <consortium name="US DOE Joint Genome Institute (JGI-PGF)"/>
            <person name="Walter F."/>
            <person name="Albersmeier A."/>
            <person name="Kalinowski J."/>
            <person name="Ruckert C."/>
        </authorList>
    </citation>
    <scope>NUCLEOTIDE SEQUENCE</scope>
    <source>
        <strain evidence="1">VKM B-2935</strain>
    </source>
</reference>
<accession>A0A9W6K6Z0</accession>
<proteinExistence type="predicted"/>
<dbReference type="InterPro" id="IPR017853">
    <property type="entry name" value="GH"/>
</dbReference>
<dbReference type="SUPFAM" id="SSF51445">
    <property type="entry name" value="(Trans)glycosidases"/>
    <property type="match status" value="1"/>
</dbReference>
<comment type="caution">
    <text evidence="1">The sequence shown here is derived from an EMBL/GenBank/DDBJ whole genome shotgun (WGS) entry which is preliminary data.</text>
</comment>
<dbReference type="AlphaFoldDB" id="A0A9W6K6Z0"/>
<sequence length="437" mass="46010">MQATQAATTLMRAADFIDTQGVNLHVSQGSSNYSKMPMVIANMNYLGIVNARDSLNPFWGNPPYSYYTVLAKAGIKWNYISAVGGTRTPNTISTFLSNVAKVEAAVPGSTLAVEGPNEINNFKLTWGVDGTTGLPAALSYQAELYRQTKAHPLLQNTKVFYFTGYNAGGIPKGPDPALTPGLADYNNQHPYPAAGRPPARWLKRTTALGNTKGGLGPAVYTETGYQAPKTTTSQSAAWLLNILVSGAYNNIYRTYVYQLMDEGDGYGLFSKAGNQPTPAAVALHNFNTILADPGADARTFEPLKILKYSTGGVPTSGSSMALIKSNTETNIVVWAEPDTFPGPSTLIGVNLGETQTTVNIYDPLIGTDPIQTLRNVNSVRVSVTDHPIIVQVPASNVTAKAAAKASATATAAKAAATKAATAAKAAAEKAAAAKKAN</sequence>